<dbReference type="Proteomes" id="UP000002487">
    <property type="component" value="Chromosome"/>
</dbReference>
<dbReference type="CDD" id="cd01335">
    <property type="entry name" value="Radical_SAM"/>
    <property type="match status" value="1"/>
</dbReference>
<name>Q8TQQ4_METAC</name>
<evidence type="ECO:0000256" key="1">
    <source>
        <dbReference type="ARBA" id="ARBA00022691"/>
    </source>
</evidence>
<evidence type="ECO:0000259" key="5">
    <source>
        <dbReference type="PROSITE" id="PS51918"/>
    </source>
</evidence>
<dbReference type="SFLD" id="SFLDG01100">
    <property type="entry name" value="methyltransferase_(Class_D)"/>
    <property type="match status" value="1"/>
</dbReference>
<evidence type="ECO:0000313" key="7">
    <source>
        <dbReference type="Proteomes" id="UP000002487"/>
    </source>
</evidence>
<dbReference type="PhylomeDB" id="Q8TQQ4"/>
<dbReference type="InterPro" id="IPR056488">
    <property type="entry name" value="Zn_ribbon_HMPTM"/>
</dbReference>
<keyword evidence="3" id="KW-0408">Iron</keyword>
<dbReference type="InterPro" id="IPR034471">
    <property type="entry name" value="GDGT/MA_synthase"/>
</dbReference>
<dbReference type="PANTHER" id="PTHR43306:SF1">
    <property type="entry name" value="7,8-DIHYDRO-6-HYDROXYMETHYLPTERIN DIMETHYLTRANSFERASE"/>
    <property type="match status" value="1"/>
</dbReference>
<dbReference type="InParanoid" id="Q8TQQ4"/>
<gene>
    <name evidence="6" type="ordered locus">MA_1486</name>
</gene>
<dbReference type="GO" id="GO:0046872">
    <property type="term" value="F:metal ion binding"/>
    <property type="evidence" value="ECO:0007669"/>
    <property type="project" value="UniProtKB-KW"/>
</dbReference>
<accession>Q8TQQ4</accession>
<keyword evidence="4" id="KW-0411">Iron-sulfur</keyword>
<dbReference type="SMR" id="Q8TQQ4"/>
<keyword evidence="2" id="KW-0479">Metal-binding</keyword>
<dbReference type="NCBIfam" id="NF045702">
    <property type="entry name" value="rSAM_GDGT_ether"/>
    <property type="match status" value="1"/>
</dbReference>
<evidence type="ECO:0000256" key="2">
    <source>
        <dbReference type="ARBA" id="ARBA00022723"/>
    </source>
</evidence>
<dbReference type="EMBL" id="AE010299">
    <property type="protein sequence ID" value="AAM04900.1"/>
    <property type="molecule type" value="Genomic_DNA"/>
</dbReference>
<dbReference type="STRING" id="188937.MA_1486"/>
<proteinExistence type="predicted"/>
<dbReference type="Pfam" id="PF23545">
    <property type="entry name" value="Zn_ribbon_HMPTM"/>
    <property type="match status" value="1"/>
</dbReference>
<dbReference type="GO" id="GO:0051539">
    <property type="term" value="F:4 iron, 4 sulfur cluster binding"/>
    <property type="evidence" value="ECO:0007669"/>
    <property type="project" value="InterPro"/>
</dbReference>
<dbReference type="EnsemblBacteria" id="AAM04900">
    <property type="protein sequence ID" value="AAM04900"/>
    <property type="gene ID" value="MA_1486"/>
</dbReference>
<dbReference type="GO" id="GO:0008168">
    <property type="term" value="F:methyltransferase activity"/>
    <property type="evidence" value="ECO:0007669"/>
    <property type="project" value="InterPro"/>
</dbReference>
<dbReference type="InterPro" id="IPR007197">
    <property type="entry name" value="rSAM"/>
</dbReference>
<evidence type="ECO:0000313" key="6">
    <source>
        <dbReference type="EMBL" id="AAM04900.1"/>
    </source>
</evidence>
<protein>
    <submittedName>
        <fullName evidence="6">MoaA/nifB/pqqE family protein</fullName>
    </submittedName>
</protein>
<dbReference type="PANTHER" id="PTHR43306">
    <property type="entry name" value="7,8-DIHYDRO-6-HYDROXYMETHYLPTERIN DIMETHYLTRANSFERASE"/>
    <property type="match status" value="1"/>
</dbReference>
<dbReference type="SUPFAM" id="SSF102114">
    <property type="entry name" value="Radical SAM enzymes"/>
    <property type="match status" value="1"/>
</dbReference>
<dbReference type="InterPro" id="IPR013785">
    <property type="entry name" value="Aldolase_TIM"/>
</dbReference>
<dbReference type="SFLD" id="SFLDG01067">
    <property type="entry name" value="SPASM/twitch_domain_containing"/>
    <property type="match status" value="1"/>
</dbReference>
<evidence type="ECO:0000256" key="3">
    <source>
        <dbReference type="ARBA" id="ARBA00023004"/>
    </source>
</evidence>
<keyword evidence="1" id="KW-0949">S-adenosyl-L-methionine</keyword>
<feature type="domain" description="Radical SAM core" evidence="5">
    <location>
        <begin position="93"/>
        <end position="311"/>
    </location>
</feature>
<dbReference type="PROSITE" id="PS51918">
    <property type="entry name" value="RADICAL_SAM"/>
    <property type="match status" value="1"/>
</dbReference>
<dbReference type="KEGG" id="mac:MA_1486"/>
<reference evidence="6 7" key="1">
    <citation type="journal article" date="2002" name="Genome Res.">
        <title>The genome of Methanosarcina acetivorans reveals extensive metabolic and physiological diversity.</title>
        <authorList>
            <person name="Galagan J.E."/>
            <person name="Nusbaum C."/>
            <person name="Roy A."/>
            <person name="Endrizzi M.G."/>
            <person name="Macdonald P."/>
            <person name="FitzHugh W."/>
            <person name="Calvo S."/>
            <person name="Engels R."/>
            <person name="Smirnov S."/>
            <person name="Atnoor D."/>
            <person name="Brown A."/>
            <person name="Allen N."/>
            <person name="Naylor J."/>
            <person name="Stange-Thomann N."/>
            <person name="DeArellano K."/>
            <person name="Johnson R."/>
            <person name="Linton L."/>
            <person name="McEwan P."/>
            <person name="McKernan K."/>
            <person name="Talamas J."/>
            <person name="Tirrell A."/>
            <person name="Ye W."/>
            <person name="Zimmer A."/>
            <person name="Barber R.D."/>
            <person name="Cann I."/>
            <person name="Graham D.E."/>
            <person name="Grahame D.A."/>
            <person name="Guss A."/>
            <person name="Hedderich R."/>
            <person name="Ingram-Smith C."/>
            <person name="Kuettner C.H."/>
            <person name="Krzycki J.A."/>
            <person name="Leigh J.A."/>
            <person name="Li W."/>
            <person name="Liu J."/>
            <person name="Mukhopadhyay B."/>
            <person name="Reeve J.N."/>
            <person name="Smith K."/>
            <person name="Springer T.A."/>
            <person name="Umayam L.A."/>
            <person name="White O."/>
            <person name="White R.H."/>
            <person name="de Macario E.C."/>
            <person name="Ferry J.G."/>
            <person name="Jarrell K.F."/>
            <person name="Jing H."/>
            <person name="Macario A.J.L."/>
            <person name="Paulsen I."/>
            <person name="Pritchett M."/>
            <person name="Sowers K.R."/>
            <person name="Swanson R.V."/>
            <person name="Zinder S.H."/>
            <person name="Lander E."/>
            <person name="Metcalf W.W."/>
            <person name="Birren B."/>
        </authorList>
    </citation>
    <scope>NUCLEOTIDE SEQUENCE [LARGE SCALE GENOMIC DNA]</scope>
    <source>
        <strain evidence="7">ATCC 35395 / DSM 2834 / JCM 12185 / C2A</strain>
    </source>
</reference>
<organism evidence="6 7">
    <name type="scientific">Methanosarcina acetivorans (strain ATCC 35395 / DSM 2834 / JCM 12185 / C2A)</name>
    <dbReference type="NCBI Taxonomy" id="188937"/>
    <lineage>
        <taxon>Archaea</taxon>
        <taxon>Methanobacteriati</taxon>
        <taxon>Methanobacteriota</taxon>
        <taxon>Stenosarchaea group</taxon>
        <taxon>Methanomicrobia</taxon>
        <taxon>Methanosarcinales</taxon>
        <taxon>Methanosarcinaceae</taxon>
        <taxon>Methanosarcina</taxon>
    </lineage>
</organism>
<dbReference type="InterPro" id="IPR058240">
    <property type="entry name" value="rSAM_sf"/>
</dbReference>
<dbReference type="Pfam" id="PF04055">
    <property type="entry name" value="Radical_SAM"/>
    <property type="match status" value="1"/>
</dbReference>
<dbReference type="SFLD" id="SFLDF00385">
    <property type="entry name" value="7_8-dihydro-6-hydroxymethylpte"/>
    <property type="match status" value="1"/>
</dbReference>
<dbReference type="InterPro" id="IPR034474">
    <property type="entry name" value="Methyltransferase_Class_D"/>
</dbReference>
<sequence length="509" mass="57676">MYDFLESVLMKQIKSVCPECKKVLDANLFQENGKIMLEKTCPEHGTFSDLYWSDDELYDRFNRYYYVGNGVSNEEISSYHGCPWDCGICSEHKTGTLLANIDVTNRCNLNCPICFANAKASGFVYEPDFEQIRKMMLTLRNEKPVPCYAVQFAGGEPTVREDLPEIIETARELGFAQVQIATNGVRLAKSQDYCKALKTAGLHTVYLSFDGVSEEPYRVMRGFNAFPVKQKVLENCRQTGLQSVVLVPTLAKDVNAHQVGDIVRFAARNVDVVKGVNFQPVAFTGRIDQVLRKERRITIPDLAALLEEQTEGEIPRDAWYPASAAVPISRFLTAVKKIPLPEFTVHPLCGAATYVFEEEGRLIPISEFVDVEGVLEFLESVTPEFKGSGSNSMKVAKVLCKLPRYIDETRSPKNLNVIFLISSFLKTGAREQLAQFHQKTLFLGAMHFQDPYNLDLERIKHCGIHYATPDGKVIPFCTYNNFHREGVEARYSKPYRKVMKFEEESFEVH</sequence>
<dbReference type="Gene3D" id="3.20.20.70">
    <property type="entry name" value="Aldolase class I"/>
    <property type="match status" value="1"/>
</dbReference>
<dbReference type="SFLD" id="SFLDS00029">
    <property type="entry name" value="Radical_SAM"/>
    <property type="match status" value="1"/>
</dbReference>
<keyword evidence="7" id="KW-1185">Reference proteome</keyword>
<evidence type="ECO:0000256" key="4">
    <source>
        <dbReference type="ARBA" id="ARBA00023014"/>
    </source>
</evidence>
<dbReference type="HOGENOM" id="CLU_023791_0_0_2"/>
<dbReference type="AlphaFoldDB" id="Q8TQQ4"/>